<sequence length="540" mass="62809">MVLKFEFTYKSKDKTLAKFLDFASKQFDCSYKILQEGDFLYLYVESSQEILTSFSDNLSLYLPMSIYFYGLKVEVIDSLPLANSITLAQDKHISFCPECLKKVEDEKNKDYYNAFKSCDICSGFEEAEFIFEDEVIESNKPLFEKIALLISENKKIKIKTLSGIFVFSKLENIDKSSKLLVTNLENISSLIVENKTEIIALASIEKPFIDFKINEIYKQKNSVKKDKISIRFANDLTLLLLSKELEKYNIDFLNIEENTEFDYFLDVKSKKDIYIDIPKIKCFENKKLVLESNSYPKKLDAVFEKFQEKNKAQFMSVLWENRLFSESILNFYISSKNSDGVSYYSEKIDGLVDILEPLYIPKSIKEIFEEIQKDTKGKKLISNYKEKFPEDYKIAINTAISFQNSSFYTYFQIAKIVLNFQNNIVENAMDCLLEKGPRIDYKLFDSKKLFHKNLDYLALFKSALSFKLAGVDEQTISLGFMESLANFIGNEIDNVNSAYEVTGVSLCGDMFENERFNLLVEKSITKNFKIYYNKEFVIQK</sequence>
<evidence type="ECO:0008006" key="3">
    <source>
        <dbReference type="Google" id="ProtNLM"/>
    </source>
</evidence>
<keyword evidence="2" id="KW-1185">Reference proteome</keyword>
<gene>
    <name evidence="1" type="ORF">AVENP_1257</name>
</gene>
<dbReference type="Proteomes" id="UP000503482">
    <property type="component" value="Chromosome"/>
</dbReference>
<reference evidence="1 2" key="1">
    <citation type="submission" date="2020-05" db="EMBL/GenBank/DDBJ databases">
        <title>Complete genome sequencing of Campylobacter and Arcobacter type strains.</title>
        <authorList>
            <person name="Miller W.G."/>
            <person name="Yee E."/>
        </authorList>
    </citation>
    <scope>NUCLEOTIDE SEQUENCE [LARGE SCALE GENOMIC DNA]</scope>
    <source>
        <strain evidence="1 2">LMG 26156</strain>
    </source>
</reference>
<dbReference type="AlphaFoldDB" id="A0AAE7B824"/>
<dbReference type="EMBL" id="CP053840">
    <property type="protein sequence ID" value="QKF66811.1"/>
    <property type="molecule type" value="Genomic_DNA"/>
</dbReference>
<evidence type="ECO:0000313" key="1">
    <source>
        <dbReference type="EMBL" id="QKF66811.1"/>
    </source>
</evidence>
<dbReference type="KEGG" id="avp:AVENP_1257"/>
<protein>
    <recommendedName>
        <fullName evidence="3">Hydrogenase</fullName>
    </recommendedName>
</protein>
<dbReference type="Gene3D" id="3.30.420.40">
    <property type="match status" value="1"/>
</dbReference>
<evidence type="ECO:0000313" key="2">
    <source>
        <dbReference type="Proteomes" id="UP000503482"/>
    </source>
</evidence>
<accession>A0AAE7B824</accession>
<organism evidence="1 2">
    <name type="scientific">Arcobacter venerupis</name>
    <dbReference type="NCBI Taxonomy" id="1054033"/>
    <lineage>
        <taxon>Bacteria</taxon>
        <taxon>Pseudomonadati</taxon>
        <taxon>Campylobacterota</taxon>
        <taxon>Epsilonproteobacteria</taxon>
        <taxon>Campylobacterales</taxon>
        <taxon>Arcobacteraceae</taxon>
        <taxon>Arcobacter</taxon>
    </lineage>
</organism>
<dbReference type="RefSeq" id="WP_128358717.1">
    <property type="nucleotide sequence ID" value="NZ_CP053840.1"/>
</dbReference>
<name>A0AAE7B824_9BACT</name>
<proteinExistence type="predicted"/>